<dbReference type="RefSeq" id="WP_038264307.1">
    <property type="nucleotide sequence ID" value="NZ_FPAG01000002.1"/>
</dbReference>
<evidence type="ECO:0000313" key="2">
    <source>
        <dbReference type="EMBL" id="SFS55986.1"/>
    </source>
</evidence>
<dbReference type="OrthoDB" id="768533at2"/>
<dbReference type="EMBL" id="FPAG01000002">
    <property type="protein sequence ID" value="SFS55986.1"/>
    <property type="molecule type" value="Genomic_DNA"/>
</dbReference>
<keyword evidence="1" id="KW-0472">Membrane</keyword>
<dbReference type="Proteomes" id="UP000183209">
    <property type="component" value="Unassembled WGS sequence"/>
</dbReference>
<accession>A0A1I6QU18</accession>
<feature type="transmembrane region" description="Helical" evidence="1">
    <location>
        <begin position="81"/>
        <end position="98"/>
    </location>
</feature>
<feature type="transmembrane region" description="Helical" evidence="1">
    <location>
        <begin position="6"/>
        <end position="23"/>
    </location>
</feature>
<feature type="transmembrane region" description="Helical" evidence="1">
    <location>
        <begin position="35"/>
        <end position="52"/>
    </location>
</feature>
<keyword evidence="1" id="KW-0812">Transmembrane</keyword>
<feature type="transmembrane region" description="Helical" evidence="1">
    <location>
        <begin position="104"/>
        <end position="126"/>
    </location>
</feature>
<sequence>MFIEKLIIVCFGIIGALLTYIINTKLKQGPVRASALSALLVGGFFYLFPSVLSEHLTNNIPVVFIGGSFIGMVSSRIISNYWLITFSGIIFSFFYINTSDFFNGYGGALGTAACISILATLSIPILTKKRKVTNGILILRKLLYRKK</sequence>
<gene>
    <name evidence="2" type="ORF">SAMN04487906_0875</name>
</gene>
<evidence type="ECO:0000313" key="3">
    <source>
        <dbReference type="Proteomes" id="UP000183209"/>
    </source>
</evidence>
<name>A0A1I6QU18_9FLAO</name>
<proteinExistence type="predicted"/>
<protein>
    <submittedName>
        <fullName evidence="2">Uncharacterized protein</fullName>
    </submittedName>
</protein>
<organism evidence="2 3">
    <name type="scientific">Zhouia amylolytica</name>
    <dbReference type="NCBI Taxonomy" id="376730"/>
    <lineage>
        <taxon>Bacteria</taxon>
        <taxon>Pseudomonadati</taxon>
        <taxon>Bacteroidota</taxon>
        <taxon>Flavobacteriia</taxon>
        <taxon>Flavobacteriales</taxon>
        <taxon>Flavobacteriaceae</taxon>
        <taxon>Zhouia</taxon>
    </lineage>
</organism>
<keyword evidence="1" id="KW-1133">Transmembrane helix</keyword>
<reference evidence="2 3" key="1">
    <citation type="submission" date="2016-10" db="EMBL/GenBank/DDBJ databases">
        <authorList>
            <person name="de Groot N.N."/>
        </authorList>
    </citation>
    <scope>NUCLEOTIDE SEQUENCE [LARGE SCALE GENOMIC DNA]</scope>
    <source>
        <strain evidence="2 3">CGMCC 1.6114</strain>
    </source>
</reference>
<dbReference type="AlphaFoldDB" id="A0A1I6QU18"/>
<evidence type="ECO:0000256" key="1">
    <source>
        <dbReference type="SAM" id="Phobius"/>
    </source>
</evidence>